<reference evidence="2" key="1">
    <citation type="submission" date="2014-12" db="EMBL/GenBank/DDBJ databases">
        <title>Insight into the proteome of Arion vulgaris.</title>
        <authorList>
            <person name="Aradska J."/>
            <person name="Bulat T."/>
            <person name="Smidak R."/>
            <person name="Sarate P."/>
            <person name="Gangsoo J."/>
            <person name="Sialana F."/>
            <person name="Bilban M."/>
            <person name="Lubec G."/>
        </authorList>
    </citation>
    <scope>NUCLEOTIDE SEQUENCE</scope>
    <source>
        <tissue evidence="2">Skin</tissue>
    </source>
</reference>
<sequence length="128" mass="14499">MFEYLREEIALEDYLVEHPHEREELLLLEDVSGRNEESSDDVDASSNSGKNVNETLLSSNTSLAHSGNLQSYRGRYQEEYQFGAILTEQPKTVTDPEPSPDPEKLMLRPAEEADTNTWSTSDSSDLLF</sequence>
<evidence type="ECO:0000313" key="2">
    <source>
        <dbReference type="EMBL" id="CEK72360.1"/>
    </source>
</evidence>
<feature type="compositionally biased region" description="Basic and acidic residues" evidence="1">
    <location>
        <begin position="101"/>
        <end position="111"/>
    </location>
</feature>
<accession>A0A0B6ZX68</accession>
<feature type="region of interest" description="Disordered" evidence="1">
    <location>
        <begin position="30"/>
        <end position="67"/>
    </location>
</feature>
<organism evidence="2">
    <name type="scientific">Arion vulgaris</name>
    <dbReference type="NCBI Taxonomy" id="1028688"/>
    <lineage>
        <taxon>Eukaryota</taxon>
        <taxon>Metazoa</taxon>
        <taxon>Spiralia</taxon>
        <taxon>Lophotrochozoa</taxon>
        <taxon>Mollusca</taxon>
        <taxon>Gastropoda</taxon>
        <taxon>Heterobranchia</taxon>
        <taxon>Euthyneura</taxon>
        <taxon>Panpulmonata</taxon>
        <taxon>Eupulmonata</taxon>
        <taxon>Stylommatophora</taxon>
        <taxon>Helicina</taxon>
        <taxon>Arionoidea</taxon>
        <taxon>Arionidae</taxon>
        <taxon>Arion</taxon>
    </lineage>
</organism>
<feature type="compositionally biased region" description="Low complexity" evidence="1">
    <location>
        <begin position="115"/>
        <end position="128"/>
    </location>
</feature>
<dbReference type="EMBL" id="HACG01025495">
    <property type="protein sequence ID" value="CEK72360.1"/>
    <property type="molecule type" value="Transcribed_RNA"/>
</dbReference>
<proteinExistence type="predicted"/>
<feature type="region of interest" description="Disordered" evidence="1">
    <location>
        <begin position="85"/>
        <end position="128"/>
    </location>
</feature>
<feature type="compositionally biased region" description="Polar residues" evidence="1">
    <location>
        <begin position="44"/>
        <end position="67"/>
    </location>
</feature>
<gene>
    <name evidence="2" type="primary">ORF82066</name>
</gene>
<name>A0A0B6ZX68_9EUPU</name>
<dbReference type="AlphaFoldDB" id="A0A0B6ZX68"/>
<evidence type="ECO:0000256" key="1">
    <source>
        <dbReference type="SAM" id="MobiDB-lite"/>
    </source>
</evidence>
<protein>
    <submittedName>
        <fullName evidence="2">Uncharacterized protein</fullName>
    </submittedName>
</protein>